<dbReference type="AlphaFoldDB" id="B0XJ60"/>
<dbReference type="OMA" id="WPARCID"/>
<dbReference type="SMART" id="SM00186">
    <property type="entry name" value="FBG"/>
    <property type="match status" value="1"/>
</dbReference>
<feature type="domain" description="Fibrinogen C-terminal" evidence="1">
    <location>
        <begin position="92"/>
        <end position="306"/>
    </location>
</feature>
<reference evidence="3" key="2">
    <citation type="submission" date="2020-05" db="UniProtKB">
        <authorList>
            <consortium name="EnsemblMetazoa"/>
        </authorList>
    </citation>
    <scope>IDENTIFICATION</scope>
    <source>
        <strain evidence="3">JHB</strain>
    </source>
</reference>
<protein>
    <submittedName>
        <fullName evidence="2 3">Netrin receptor</fullName>
    </submittedName>
</protein>
<dbReference type="InterPro" id="IPR014716">
    <property type="entry name" value="Fibrinogen_a/b/g_C_1"/>
</dbReference>
<keyword evidence="2" id="KW-0675">Receptor</keyword>
<dbReference type="Pfam" id="PF00147">
    <property type="entry name" value="Fibrinogen_C"/>
    <property type="match status" value="1"/>
</dbReference>
<dbReference type="SUPFAM" id="SSF56496">
    <property type="entry name" value="Fibrinogen C-terminal domain-like"/>
    <property type="match status" value="1"/>
</dbReference>
<evidence type="ECO:0000313" key="3">
    <source>
        <dbReference type="EnsemblMetazoa" id="CPIJ019278-PA"/>
    </source>
</evidence>
<dbReference type="InterPro" id="IPR002181">
    <property type="entry name" value="Fibrinogen_a/b/g_C_dom"/>
</dbReference>
<accession>B0XJ60</accession>
<dbReference type="PANTHER" id="PTHR19143:SF327">
    <property type="entry name" value="FI21813P1-RELATED"/>
    <property type="match status" value="1"/>
</dbReference>
<dbReference type="GO" id="GO:0005615">
    <property type="term" value="C:extracellular space"/>
    <property type="evidence" value="ECO:0007669"/>
    <property type="project" value="TreeGrafter"/>
</dbReference>
<proteinExistence type="predicted"/>
<dbReference type="OrthoDB" id="7734170at2759"/>
<name>B0XJ60_CULQU</name>
<reference evidence="2" key="1">
    <citation type="submission" date="2007-03" db="EMBL/GenBank/DDBJ databases">
        <title>Annotation of Culex pipiens quinquefasciatus.</title>
        <authorList>
            <consortium name="The Broad Institute Genome Sequencing Platform"/>
            <person name="Atkinson P.W."/>
            <person name="Hemingway J."/>
            <person name="Christensen B.M."/>
            <person name="Higgs S."/>
            <person name="Kodira C."/>
            <person name="Hannick L."/>
            <person name="Megy K."/>
            <person name="O'Leary S."/>
            <person name="Pearson M."/>
            <person name="Haas B.J."/>
            <person name="Mauceli E."/>
            <person name="Wortman J.R."/>
            <person name="Lee N.H."/>
            <person name="Guigo R."/>
            <person name="Stanke M."/>
            <person name="Alvarado L."/>
            <person name="Amedeo P."/>
            <person name="Antoine C.H."/>
            <person name="Arensburger P."/>
            <person name="Bidwell S.L."/>
            <person name="Crawford M."/>
            <person name="Camaro F."/>
            <person name="Devon K."/>
            <person name="Engels R."/>
            <person name="Hammond M."/>
            <person name="Howarth C."/>
            <person name="Koehrsen M."/>
            <person name="Lawson D."/>
            <person name="Montgomery P."/>
            <person name="Nene V."/>
            <person name="Nusbaum C."/>
            <person name="Puiu D."/>
            <person name="Romero-Severson J."/>
            <person name="Severson D.W."/>
            <person name="Shumway M."/>
            <person name="Sisk P."/>
            <person name="Stolte C."/>
            <person name="Zeng Q."/>
            <person name="Eisenstadt E."/>
            <person name="Fraser-Liggett C."/>
            <person name="Strausberg R."/>
            <person name="Galagan J."/>
            <person name="Birren B."/>
            <person name="Collins F.H."/>
        </authorList>
    </citation>
    <scope>NUCLEOTIDE SEQUENCE [LARGE SCALE GENOMIC DNA]</scope>
    <source>
        <strain evidence="2">JHB</strain>
    </source>
</reference>
<dbReference type="InterPro" id="IPR050373">
    <property type="entry name" value="Fibrinogen_C-term_domain"/>
</dbReference>
<gene>
    <name evidence="3" type="primary">6053627</name>
    <name evidence="2" type="ORF">CpipJ_CPIJ019278</name>
</gene>
<dbReference type="SMART" id="SM00209">
    <property type="entry name" value="TSP1"/>
    <property type="match status" value="1"/>
</dbReference>
<dbReference type="PANTHER" id="PTHR19143">
    <property type="entry name" value="FIBRINOGEN/TENASCIN/ANGIOPOEITIN"/>
    <property type="match status" value="1"/>
</dbReference>
<dbReference type="PROSITE" id="PS51406">
    <property type="entry name" value="FIBRINOGEN_C_2"/>
    <property type="match status" value="1"/>
</dbReference>
<dbReference type="InParanoid" id="B0XJ60"/>
<dbReference type="InterPro" id="IPR000884">
    <property type="entry name" value="TSP1_rpt"/>
</dbReference>
<evidence type="ECO:0000259" key="1">
    <source>
        <dbReference type="PROSITE" id="PS51406"/>
    </source>
</evidence>
<dbReference type="HOGENOM" id="CLU_909883_0_0_1"/>
<dbReference type="SUPFAM" id="SSF82895">
    <property type="entry name" value="TSP-1 type 1 repeat"/>
    <property type="match status" value="1"/>
</dbReference>
<organism>
    <name type="scientific">Culex quinquefasciatus</name>
    <name type="common">Southern house mosquito</name>
    <name type="synonym">Culex pungens</name>
    <dbReference type="NCBI Taxonomy" id="7176"/>
    <lineage>
        <taxon>Eukaryota</taxon>
        <taxon>Metazoa</taxon>
        <taxon>Ecdysozoa</taxon>
        <taxon>Arthropoda</taxon>
        <taxon>Hexapoda</taxon>
        <taxon>Insecta</taxon>
        <taxon>Pterygota</taxon>
        <taxon>Neoptera</taxon>
        <taxon>Endopterygota</taxon>
        <taxon>Diptera</taxon>
        <taxon>Nematocera</taxon>
        <taxon>Culicoidea</taxon>
        <taxon>Culicidae</taxon>
        <taxon>Culicinae</taxon>
        <taxon>Culicini</taxon>
        <taxon>Culex</taxon>
        <taxon>Culex</taxon>
    </lineage>
</organism>
<dbReference type="Gene3D" id="3.90.215.10">
    <property type="entry name" value="Gamma Fibrinogen, chain A, domain 1"/>
    <property type="match status" value="1"/>
</dbReference>
<evidence type="ECO:0000313" key="2">
    <source>
        <dbReference type="EMBL" id="EDS30023.1"/>
    </source>
</evidence>
<dbReference type="STRING" id="7176.B0XJ60"/>
<keyword evidence="4" id="KW-1185">Reference proteome</keyword>
<dbReference type="EMBL" id="DS233442">
    <property type="protein sequence ID" value="EDS30023.1"/>
    <property type="molecule type" value="Genomic_DNA"/>
</dbReference>
<dbReference type="Gene3D" id="2.20.100.10">
    <property type="entry name" value="Thrombospondin type-1 (TSP1) repeat"/>
    <property type="match status" value="1"/>
</dbReference>
<dbReference type="VEuPathDB" id="VectorBase:CPIJ019278"/>
<dbReference type="EnsemblMetazoa" id="CPIJ019278-RA">
    <property type="protein sequence ID" value="CPIJ019278-PA"/>
    <property type="gene ID" value="CPIJ019278"/>
</dbReference>
<dbReference type="InterPro" id="IPR036056">
    <property type="entry name" value="Fibrinogen-like_C"/>
</dbReference>
<dbReference type="Proteomes" id="UP000002320">
    <property type="component" value="Unassembled WGS sequence"/>
</dbReference>
<dbReference type="KEGG" id="cqu:CpipJ_CPIJ019278"/>
<dbReference type="PROSITE" id="PS50092">
    <property type="entry name" value="TSP1"/>
    <property type="match status" value="1"/>
</dbReference>
<sequence length="306" mass="33418">MLQNSVRLKLEPPQPTCLTVQQTVKPAGRWSPWSEWSDCASDCTQTRHRSCIGGPGIPSASSSTSAVAALVANSSSSGGAIGVAEKYDINCVGKSLQSAKCTGGACSYSVQGYDVGNNWPARCIDGNHPFGDGWLLVQQRVDETGNFYRSWTDYKSAFGQGDNYWVGLDAIHRAVSSGTYELIVEMVGEYGEYRFARYSNFLIGNETESYALKELGQYSGTAGDGLVTHKGAAFSTFDRDSDQNANQNCAVGLKGGWWFTRSCMDRSVQSCNLNGKLAEQGGTLYWRVRRGSESLKYVRMMIREAE</sequence>
<dbReference type="VEuPathDB" id="VectorBase:CQUJHB006487"/>
<dbReference type="eggNOG" id="KOG2579">
    <property type="taxonomic scope" value="Eukaryota"/>
</dbReference>
<evidence type="ECO:0000313" key="4">
    <source>
        <dbReference type="Proteomes" id="UP000002320"/>
    </source>
</evidence>
<dbReference type="InterPro" id="IPR036383">
    <property type="entry name" value="TSP1_rpt_sf"/>
</dbReference>